<reference evidence="1 2" key="1">
    <citation type="journal article" date="2018" name="Sci. Data">
        <title>The draft genome sequence of cork oak.</title>
        <authorList>
            <person name="Ramos A.M."/>
            <person name="Usie A."/>
            <person name="Barbosa P."/>
            <person name="Barros P.M."/>
            <person name="Capote T."/>
            <person name="Chaves I."/>
            <person name="Simoes F."/>
            <person name="Abreu I."/>
            <person name="Carrasquinho I."/>
            <person name="Faro C."/>
            <person name="Guimaraes J.B."/>
            <person name="Mendonca D."/>
            <person name="Nobrega F."/>
            <person name="Rodrigues L."/>
            <person name="Saibo N.J.M."/>
            <person name="Varela M.C."/>
            <person name="Egas C."/>
            <person name="Matos J."/>
            <person name="Miguel C.M."/>
            <person name="Oliveira M.M."/>
            <person name="Ricardo C.P."/>
            <person name="Goncalves S."/>
        </authorList>
    </citation>
    <scope>NUCLEOTIDE SEQUENCE [LARGE SCALE GENOMIC DNA]</scope>
    <source>
        <strain evidence="2">cv. HL8</strain>
    </source>
</reference>
<name>A0AAW0K4M5_QUESU</name>
<organism evidence="1 2">
    <name type="scientific">Quercus suber</name>
    <name type="common">Cork oak</name>
    <dbReference type="NCBI Taxonomy" id="58331"/>
    <lineage>
        <taxon>Eukaryota</taxon>
        <taxon>Viridiplantae</taxon>
        <taxon>Streptophyta</taxon>
        <taxon>Embryophyta</taxon>
        <taxon>Tracheophyta</taxon>
        <taxon>Spermatophyta</taxon>
        <taxon>Magnoliopsida</taxon>
        <taxon>eudicotyledons</taxon>
        <taxon>Gunneridae</taxon>
        <taxon>Pentapetalae</taxon>
        <taxon>rosids</taxon>
        <taxon>fabids</taxon>
        <taxon>Fagales</taxon>
        <taxon>Fagaceae</taxon>
        <taxon>Quercus</taxon>
    </lineage>
</organism>
<keyword evidence="2" id="KW-1185">Reference proteome</keyword>
<comment type="caution">
    <text evidence="1">The sequence shown here is derived from an EMBL/GenBank/DDBJ whole genome shotgun (WGS) entry which is preliminary data.</text>
</comment>
<dbReference type="EMBL" id="PKMF04000396">
    <property type="protein sequence ID" value="KAK7833874.1"/>
    <property type="molecule type" value="Genomic_DNA"/>
</dbReference>
<dbReference type="Proteomes" id="UP000237347">
    <property type="component" value="Unassembled WGS sequence"/>
</dbReference>
<evidence type="ECO:0000313" key="1">
    <source>
        <dbReference type="EMBL" id="KAK7833874.1"/>
    </source>
</evidence>
<evidence type="ECO:0000313" key="2">
    <source>
        <dbReference type="Proteomes" id="UP000237347"/>
    </source>
</evidence>
<protein>
    <submittedName>
        <fullName evidence="1">Uncharacterized protein</fullName>
    </submittedName>
</protein>
<proteinExistence type="predicted"/>
<dbReference type="AlphaFoldDB" id="A0AAW0K4M5"/>
<sequence length="53" mass="6103">MRITKLTCQSWLSAPQGGALPHRKCMRGSICGGPITSSRHKYRQCRRPIEVWY</sequence>
<accession>A0AAW0K4M5</accession>
<gene>
    <name evidence="1" type="ORF">CFP56_025140</name>
</gene>